<dbReference type="Gene3D" id="2.40.50.100">
    <property type="match status" value="1"/>
</dbReference>
<evidence type="ECO:0000259" key="3">
    <source>
        <dbReference type="Pfam" id="PF25917"/>
    </source>
</evidence>
<dbReference type="InterPro" id="IPR058625">
    <property type="entry name" value="MdtA-like_BSH"/>
</dbReference>
<gene>
    <name evidence="4" type="ORF">DIZ78_13590</name>
</gene>
<sequence length="339" mass="37445">MLVAAPAQGGVRNFPGRIDAEHKAELSFRVPGKVIKLEVAEGERVKKGQLLAKLDATDYQVVVKDRQATYENSKKDFNRAKELVDKGHISRRDYDKLEASFKSASAGLEKARLDLRYTQLKAPFDGSVARRYVQQFEEVQAKQTVFSLMDNSLLEVKFDVPENLILRLSPAKTDEDRGGSVSVWAAFDTVPDKRFDLAFKEIATKADAKTQTFQVTYTMPAPAGLVVLPGMTANVTADLSRALEERVVYFVPVNAVSANGKLDSRIWVVDEASMTVAARKVSLGRMRGAEIEVTDGVEPGLRIVTAGSAYLAENMKVTLMKQTEQAEPRAEDTPVMDKQ</sequence>
<organism evidence="4 5">
    <name type="scientific">endosymbiont of Escarpia spicata</name>
    <dbReference type="NCBI Taxonomy" id="2200908"/>
    <lineage>
        <taxon>Bacteria</taxon>
        <taxon>Pseudomonadati</taxon>
        <taxon>Pseudomonadota</taxon>
        <taxon>Gammaproteobacteria</taxon>
        <taxon>sulfur-oxidizing symbionts</taxon>
    </lineage>
</organism>
<dbReference type="Pfam" id="PF25876">
    <property type="entry name" value="HH_MFP_RND"/>
    <property type="match status" value="1"/>
</dbReference>
<comment type="caution">
    <text evidence="4">The sequence shown here is derived from an EMBL/GenBank/DDBJ whole genome shotgun (WGS) entry which is preliminary data.</text>
</comment>
<dbReference type="PANTHER" id="PTHR30469">
    <property type="entry name" value="MULTIDRUG RESISTANCE PROTEIN MDTA"/>
    <property type="match status" value="1"/>
</dbReference>
<feature type="domain" description="Multidrug resistance protein MdtA-like alpha-helical hairpin" evidence="2">
    <location>
        <begin position="65"/>
        <end position="118"/>
    </location>
</feature>
<keyword evidence="5" id="KW-1185">Reference proteome</keyword>
<dbReference type="AlphaFoldDB" id="A0A370DFL4"/>
<dbReference type="EMBL" id="QFXE01000018">
    <property type="protein sequence ID" value="RDH83671.1"/>
    <property type="molecule type" value="Genomic_DNA"/>
</dbReference>
<dbReference type="Pfam" id="PF25917">
    <property type="entry name" value="BSH_RND"/>
    <property type="match status" value="1"/>
</dbReference>
<evidence type="ECO:0000313" key="5">
    <source>
        <dbReference type="Proteomes" id="UP000254771"/>
    </source>
</evidence>
<dbReference type="SUPFAM" id="SSF111369">
    <property type="entry name" value="HlyD-like secretion proteins"/>
    <property type="match status" value="1"/>
</dbReference>
<protein>
    <submittedName>
        <fullName evidence="4">Efflux RND transporter periplasmic adaptor subunit</fullName>
    </submittedName>
</protein>
<dbReference type="Gene3D" id="2.40.420.20">
    <property type="match status" value="1"/>
</dbReference>
<dbReference type="Gene3D" id="2.40.30.170">
    <property type="match status" value="1"/>
</dbReference>
<dbReference type="InterPro" id="IPR058624">
    <property type="entry name" value="MdtA-like_HH"/>
</dbReference>
<feature type="domain" description="Multidrug resistance protein MdtA-like barrel-sandwich hybrid" evidence="3">
    <location>
        <begin position="23"/>
        <end position="147"/>
    </location>
</feature>
<name>A0A370DFL4_9GAMM</name>
<evidence type="ECO:0000256" key="1">
    <source>
        <dbReference type="ARBA" id="ARBA00009477"/>
    </source>
</evidence>
<evidence type="ECO:0000259" key="2">
    <source>
        <dbReference type="Pfam" id="PF25876"/>
    </source>
</evidence>
<dbReference type="InterPro" id="IPR006143">
    <property type="entry name" value="RND_pump_MFP"/>
</dbReference>
<accession>A0A370DFL4</accession>
<proteinExistence type="inferred from homology"/>
<comment type="similarity">
    <text evidence="1">Belongs to the membrane fusion protein (MFP) (TC 8.A.1) family.</text>
</comment>
<dbReference type="PANTHER" id="PTHR30469:SF20">
    <property type="entry name" value="EFFLUX RND TRANSPORTER PERIPLASMIC ADAPTOR SUBUNIT"/>
    <property type="match status" value="1"/>
</dbReference>
<dbReference type="Proteomes" id="UP000254771">
    <property type="component" value="Unassembled WGS sequence"/>
</dbReference>
<dbReference type="NCBIfam" id="TIGR01730">
    <property type="entry name" value="RND_mfp"/>
    <property type="match status" value="1"/>
</dbReference>
<dbReference type="GO" id="GO:0015562">
    <property type="term" value="F:efflux transmembrane transporter activity"/>
    <property type="evidence" value="ECO:0007669"/>
    <property type="project" value="TreeGrafter"/>
</dbReference>
<evidence type="ECO:0000313" key="4">
    <source>
        <dbReference type="EMBL" id="RDH83671.1"/>
    </source>
</evidence>
<reference evidence="4 5" key="1">
    <citation type="journal article" date="2018" name="ISME J.">
        <title>Endosymbiont genomes yield clues of tubeworm success.</title>
        <authorList>
            <person name="Li Y."/>
            <person name="Liles M.R."/>
            <person name="Halanych K.M."/>
        </authorList>
    </citation>
    <scope>NUCLEOTIDE SEQUENCE [LARGE SCALE GENOMIC DNA]</scope>
    <source>
        <strain evidence="4">A1462</strain>
    </source>
</reference>
<dbReference type="GO" id="GO:1990281">
    <property type="term" value="C:efflux pump complex"/>
    <property type="evidence" value="ECO:0007669"/>
    <property type="project" value="TreeGrafter"/>
</dbReference>
<dbReference type="Gene3D" id="1.10.287.470">
    <property type="entry name" value="Helix hairpin bin"/>
    <property type="match status" value="1"/>
</dbReference>